<proteinExistence type="predicted"/>
<evidence type="ECO:0000313" key="2">
    <source>
        <dbReference type="EMBL" id="WNL49897.1"/>
    </source>
</evidence>
<name>A0AA96ELK7_9VIRU</name>
<organism evidence="2">
    <name type="scientific">Marseillevirus sp</name>
    <dbReference type="NCBI Taxonomy" id="2809551"/>
    <lineage>
        <taxon>Viruses</taxon>
        <taxon>Varidnaviria</taxon>
        <taxon>Bamfordvirae</taxon>
        <taxon>Nucleocytoviricota</taxon>
        <taxon>Megaviricetes</taxon>
        <taxon>Pimascovirales</taxon>
        <taxon>Pimascovirales incertae sedis</taxon>
        <taxon>Marseilleviridae</taxon>
        <taxon>Marseillevirus</taxon>
    </lineage>
</organism>
<gene>
    <name evidence="2" type="ORF">MarFTMF_381</name>
</gene>
<dbReference type="EMBL" id="OR343188">
    <property type="protein sequence ID" value="WNL49897.1"/>
    <property type="molecule type" value="Genomic_DNA"/>
</dbReference>
<feature type="transmembrane region" description="Helical" evidence="1">
    <location>
        <begin position="134"/>
        <end position="151"/>
    </location>
</feature>
<keyword evidence="1 2" id="KW-0812">Transmembrane</keyword>
<protein>
    <submittedName>
        <fullName evidence="2">Transmembrane domain containing protein</fullName>
    </submittedName>
</protein>
<evidence type="ECO:0000256" key="1">
    <source>
        <dbReference type="SAM" id="Phobius"/>
    </source>
</evidence>
<reference evidence="2" key="1">
    <citation type="submission" date="2023-07" db="EMBL/GenBank/DDBJ databases">
        <authorList>
            <person name="Xia Y."/>
        </authorList>
    </citation>
    <scope>NUCLEOTIDE SEQUENCE</scope>
    <source>
        <strain evidence="2">F</strain>
    </source>
</reference>
<keyword evidence="1" id="KW-1133">Transmembrane helix</keyword>
<sequence>MEFAGTRKKSPKFSSRAFKQAPVASLRRDLETRKALYPQQKQVILSKYILNEQKLSSPSSGVITTKNIETMFGQNAASASRAKIQILKEFTSPEVQTVSGIVPVYSQAYINQYFLWLEQQEKESALKKALVKKGILLSFAAATTGIGYALFVSDPDFCLKVIGRFLPDTWVERLQQSPELAALKVLSFIVPAASQGLVLSGLNQVIQGYDVRLFLLSEVSSVTKDGISASLDLMNGALSYTGNLQTSLSVGPGSLDLFGTIVSRTAVSAVTDLATNARDFWIKYQDTGDLVQEMAYQTLKNNLEYERELESLTQSYKTNKDFRGVLKQRKKHDTEIMSAITKHLSRIATAPAKLALKYKYSLAGLLAVLACSQYALKFVGFDMFQFMTPEKLSSLLGATAKGSLSALSLFFSALQKSGLNSLDSVLSFAKQWFTPELVAQYGLNALETRAIPFWFSWLWIKKLAVPQKISAFLKKYPSFSKKFQFKFLKQALEKWFGQQLEWDLSYYQISEWLFGSFAVNTVSSSVQNAFDRRATASLIEKLDFSTFGLFYAAAQDTAKTLYEQGPNEFWEKISLDKFFPQFQNSLLRFAPGAVVYDEKKNPLFTLLSIDGFGLTVETQNKETQTTNILELGDIFDVSGKKIDLSEALNASLKFSTEKDGILERAAKAGYTDAMFEQDTLVLRKKAEDIQKSIQNRQYREFVARKNDAEKIQETMERKLKDIDVLLSLGRADAVLSSPSQNPEVDAKNIRDQLSQKILNNSKLLSSLRDSQIRILEKQRALLFELDRAWEGYLEQLDRTSKKALSSQISDFVKPEIHLENVEILQTQTKTESSQILGEATKEMGKSAFVKQQRALATKTEIQIQQRQALSSKLSSQQTQVLKTQLSAFVSNALASSQFSQIFDVLLSLTYSTNVDSVVFDEAETALLSDALSAFEQEKQETEQLFDKLQLDKGALVCYNTSEYDWDASRGFAISMQTGERDQKYDACFSDSLFPKVYKFVQDKAPNLISGSVAAANPLVGFLVKAPLSFVSSVLQTLPLSYARVAQADDGTDDVTRAILLFIEIQCASNPGSSACKAADLQKKARQEAVTNSKYRTIDILQTLTKTKDENLAEILKGLFAPGETNDEISFKAYNALLSAGFKGILNDALFGAEGISTLRMAYSEWAKRYQESWYYNNLLTEDALDRQKISESGLLFLALFDPIYLSTVTASFGTMVGVGDLANSIFEGAKGSVTSLAEAASESLSGFFSGISESASSAYEASLSALDERGYVSSDPSSLLASVYDAFDGAVSFFSWS</sequence>
<keyword evidence="1" id="KW-0472">Membrane</keyword>
<accession>A0AA96ELK7</accession>